<dbReference type="AlphaFoldDB" id="A0A119DFX8"/>
<protein>
    <submittedName>
        <fullName evidence="2">Uncharacterized protein</fullName>
    </submittedName>
</protein>
<keyword evidence="3" id="KW-1185">Reference proteome</keyword>
<comment type="caution">
    <text evidence="2">The sequence shown here is derived from an EMBL/GenBank/DDBJ whole genome shotgun (WGS) entry which is preliminary data.</text>
</comment>
<organism evidence="2 3">
    <name type="scientific">Burkholderia territorii</name>
    <dbReference type="NCBI Taxonomy" id="1503055"/>
    <lineage>
        <taxon>Bacteria</taxon>
        <taxon>Pseudomonadati</taxon>
        <taxon>Pseudomonadota</taxon>
        <taxon>Betaproteobacteria</taxon>
        <taxon>Burkholderiales</taxon>
        <taxon>Burkholderiaceae</taxon>
        <taxon>Burkholderia</taxon>
        <taxon>Burkholderia cepacia complex</taxon>
    </lineage>
</organism>
<dbReference type="Proteomes" id="UP000062317">
    <property type="component" value="Unassembled WGS sequence"/>
</dbReference>
<dbReference type="EMBL" id="LPEQ01000125">
    <property type="protein sequence ID" value="KVV39553.1"/>
    <property type="molecule type" value="Genomic_DNA"/>
</dbReference>
<gene>
    <name evidence="2" type="ORF">WT27_01490</name>
</gene>
<name>A0A119DFX8_9BURK</name>
<accession>A0A119DFX8</accession>
<sequence length="66" mass="7235">MDDASARCRTAEHGERRIVRAARRCSADGRQPAAYEPEDANAADSPRLARQAIGKARRVTSDIALR</sequence>
<evidence type="ECO:0000313" key="3">
    <source>
        <dbReference type="Proteomes" id="UP000062317"/>
    </source>
</evidence>
<evidence type="ECO:0000256" key="1">
    <source>
        <dbReference type="SAM" id="MobiDB-lite"/>
    </source>
</evidence>
<feature type="region of interest" description="Disordered" evidence="1">
    <location>
        <begin position="24"/>
        <end position="47"/>
    </location>
</feature>
<reference evidence="2 3" key="1">
    <citation type="submission" date="2015-11" db="EMBL/GenBank/DDBJ databases">
        <title>Expanding the genomic diversity of Burkholderia species for the development of highly accurate diagnostics.</title>
        <authorList>
            <person name="Sahl J."/>
            <person name="Keim P."/>
            <person name="Wagner D."/>
        </authorList>
    </citation>
    <scope>NUCLEOTIDE SEQUENCE [LARGE SCALE GENOMIC DNA]</scope>
    <source>
        <strain evidence="2 3">MSMB1301WGS</strain>
    </source>
</reference>
<proteinExistence type="predicted"/>
<evidence type="ECO:0000313" key="2">
    <source>
        <dbReference type="EMBL" id="KVV39553.1"/>
    </source>
</evidence>